<gene>
    <name evidence="7" type="primary">mltG</name>
    <name evidence="8" type="ORF">C1H71_19755</name>
</gene>
<dbReference type="PANTHER" id="PTHR30518">
    <property type="entry name" value="ENDOLYTIC MUREIN TRANSGLYCOSYLASE"/>
    <property type="match status" value="1"/>
</dbReference>
<dbReference type="PANTHER" id="PTHR30518:SF2">
    <property type="entry name" value="ENDOLYTIC MUREIN TRANSGLYCOSYLASE"/>
    <property type="match status" value="1"/>
</dbReference>
<keyword evidence="1 7" id="KW-1003">Cell membrane</keyword>
<comment type="subcellular location">
    <subcellularLocation>
        <location evidence="7">Cell inner membrane</location>
        <topology evidence="7">Single-pass membrane protein</topology>
    </subcellularLocation>
</comment>
<keyword evidence="2 7" id="KW-0812">Transmembrane</keyword>
<proteinExistence type="inferred from homology"/>
<dbReference type="InterPro" id="IPR003770">
    <property type="entry name" value="MLTG-like"/>
</dbReference>
<dbReference type="Gene3D" id="3.30.1490.480">
    <property type="entry name" value="Endolytic murein transglycosylase"/>
    <property type="match status" value="1"/>
</dbReference>
<keyword evidence="5 7" id="KW-0456">Lyase</keyword>
<evidence type="ECO:0000256" key="3">
    <source>
        <dbReference type="ARBA" id="ARBA00022989"/>
    </source>
</evidence>
<keyword evidence="7" id="KW-0997">Cell inner membrane</keyword>
<name>A0A7G3GD71_9NEIS</name>
<evidence type="ECO:0000256" key="4">
    <source>
        <dbReference type="ARBA" id="ARBA00023136"/>
    </source>
</evidence>
<dbReference type="EC" id="4.2.2.29" evidence="7"/>
<dbReference type="NCBIfam" id="TIGR00247">
    <property type="entry name" value="endolytic transglycosylase MltG"/>
    <property type="match status" value="1"/>
</dbReference>
<feature type="site" description="Important for catalytic activity" evidence="7">
    <location>
        <position position="225"/>
    </location>
</feature>
<keyword evidence="6 7" id="KW-0961">Cell wall biogenesis/degradation</keyword>
<dbReference type="GO" id="GO:0008932">
    <property type="term" value="F:lytic endotransglycosylase activity"/>
    <property type="evidence" value="ECO:0007669"/>
    <property type="project" value="UniProtKB-UniRule"/>
</dbReference>
<evidence type="ECO:0000313" key="9">
    <source>
        <dbReference type="Proteomes" id="UP000515917"/>
    </source>
</evidence>
<keyword evidence="4 7" id="KW-0472">Membrane</keyword>
<dbReference type="GO" id="GO:0005886">
    <property type="term" value="C:plasma membrane"/>
    <property type="evidence" value="ECO:0007669"/>
    <property type="project" value="UniProtKB-SubCell"/>
</dbReference>
<sequence>MAVKKKPQNKGGFFRGLARFMLLLFGLACALGFWLYQYASTPLLQNTPQDFVVASGGVKKVADQLVKQGVIDQALPFLVLARISGKDKQLKAGSYNLTAAVSPWQLLEKLSNGDTTTLTFTLIEGANWRELRKSLNSNPHLRHDTALMSDAELLAELGVSAISPEGLFFPDTYHVDKGSSDLKLLARSHQRMQAKLDKAWAERSANVQLKTPYEALILASLVEKETGHAKDRALVAGVFVNRLRIGMRLQTDPAVIYGVGDSLDGRLRKVDLLTDTPYNTYTRSGLPPTPIAMVGDAALKAALNPAPTTALYFVAKGDGSSVFSNTLDEHNSAVRKYILNR</sequence>
<keyword evidence="3 7" id="KW-1133">Transmembrane helix</keyword>
<evidence type="ECO:0000256" key="5">
    <source>
        <dbReference type="ARBA" id="ARBA00023239"/>
    </source>
</evidence>
<dbReference type="AlphaFoldDB" id="A0A7G3GD71"/>
<reference evidence="8 9" key="1">
    <citation type="submission" date="2018-01" db="EMBL/GenBank/DDBJ databases">
        <title>Genome sequence of Iodobacter sp. strain PCH194 isolated from Indian Trans-Himalaya.</title>
        <authorList>
            <person name="Kumar V."/>
            <person name="Thakur V."/>
            <person name="Kumar S."/>
            <person name="Singh D."/>
        </authorList>
    </citation>
    <scope>NUCLEOTIDE SEQUENCE [LARGE SCALE GENOMIC DNA]</scope>
    <source>
        <strain evidence="8 9">PCH194</strain>
    </source>
</reference>
<evidence type="ECO:0000256" key="1">
    <source>
        <dbReference type="ARBA" id="ARBA00022475"/>
    </source>
</evidence>
<comment type="catalytic activity">
    <reaction evidence="7">
        <text>a peptidoglycan chain = a peptidoglycan chain with N-acetyl-1,6-anhydromuramyl-[peptide] at the reducing end + a peptidoglycan chain with N-acetylglucosamine at the non-reducing end.</text>
        <dbReference type="EC" id="4.2.2.29"/>
    </reaction>
</comment>
<dbReference type="GO" id="GO:0009252">
    <property type="term" value="P:peptidoglycan biosynthetic process"/>
    <property type="evidence" value="ECO:0007669"/>
    <property type="project" value="UniProtKB-UniRule"/>
</dbReference>
<protein>
    <recommendedName>
        <fullName evidence="7">Endolytic murein transglycosylase</fullName>
        <ecNumber evidence="7">4.2.2.29</ecNumber>
    </recommendedName>
    <alternativeName>
        <fullName evidence="7">Peptidoglycan lytic transglycosylase</fullName>
    </alternativeName>
    <alternativeName>
        <fullName evidence="7">Peptidoglycan polymerization terminase</fullName>
    </alternativeName>
</protein>
<organism evidence="8 9">
    <name type="scientific">Iodobacter fluviatilis</name>
    <dbReference type="NCBI Taxonomy" id="537"/>
    <lineage>
        <taxon>Bacteria</taxon>
        <taxon>Pseudomonadati</taxon>
        <taxon>Pseudomonadota</taxon>
        <taxon>Betaproteobacteria</taxon>
        <taxon>Neisseriales</taxon>
        <taxon>Chitinibacteraceae</taxon>
        <taxon>Iodobacter</taxon>
    </lineage>
</organism>
<dbReference type="KEGG" id="ifl:C1H71_19755"/>
<evidence type="ECO:0000256" key="6">
    <source>
        <dbReference type="ARBA" id="ARBA00023316"/>
    </source>
</evidence>
<dbReference type="HAMAP" id="MF_02065">
    <property type="entry name" value="MltG"/>
    <property type="match status" value="1"/>
</dbReference>
<feature type="transmembrane region" description="Helical" evidence="7">
    <location>
        <begin position="20"/>
        <end position="39"/>
    </location>
</feature>
<accession>A0A7G3GD71</accession>
<evidence type="ECO:0000256" key="7">
    <source>
        <dbReference type="HAMAP-Rule" id="MF_02065"/>
    </source>
</evidence>
<dbReference type="CDD" id="cd08010">
    <property type="entry name" value="MltG_like"/>
    <property type="match status" value="1"/>
</dbReference>
<evidence type="ECO:0000313" key="8">
    <source>
        <dbReference type="EMBL" id="QBC45540.1"/>
    </source>
</evidence>
<comment type="similarity">
    <text evidence="7">Belongs to the transglycosylase MltG family.</text>
</comment>
<evidence type="ECO:0000256" key="2">
    <source>
        <dbReference type="ARBA" id="ARBA00022692"/>
    </source>
</evidence>
<comment type="function">
    <text evidence="7">Functions as a peptidoglycan terminase that cleaves nascent peptidoglycan strands endolytically to terminate their elongation.</text>
</comment>
<dbReference type="EMBL" id="CP025781">
    <property type="protein sequence ID" value="QBC45540.1"/>
    <property type="molecule type" value="Genomic_DNA"/>
</dbReference>
<dbReference type="RefSeq" id="WP_130108045.1">
    <property type="nucleotide sequence ID" value="NZ_CP025781.1"/>
</dbReference>
<dbReference type="Gene3D" id="3.30.160.60">
    <property type="entry name" value="Classic Zinc Finger"/>
    <property type="match status" value="1"/>
</dbReference>
<keyword evidence="9" id="KW-1185">Reference proteome</keyword>
<dbReference type="GO" id="GO:0071555">
    <property type="term" value="P:cell wall organization"/>
    <property type="evidence" value="ECO:0007669"/>
    <property type="project" value="UniProtKB-KW"/>
</dbReference>
<dbReference type="Proteomes" id="UP000515917">
    <property type="component" value="Chromosome"/>
</dbReference>
<dbReference type="Pfam" id="PF02618">
    <property type="entry name" value="YceG"/>
    <property type="match status" value="1"/>
</dbReference>